<dbReference type="EMBL" id="JBBKAK010000001">
    <property type="protein sequence ID" value="MEJ8672553.1"/>
    <property type="molecule type" value="Genomic_DNA"/>
</dbReference>
<evidence type="ECO:0008006" key="4">
    <source>
        <dbReference type="Google" id="ProtNLM"/>
    </source>
</evidence>
<comment type="caution">
    <text evidence="2">The sequence shown here is derived from an EMBL/GenBank/DDBJ whole genome shotgun (WGS) entry which is preliminary data.</text>
</comment>
<keyword evidence="3" id="KW-1185">Reference proteome</keyword>
<feature type="region of interest" description="Disordered" evidence="1">
    <location>
        <begin position="132"/>
        <end position="176"/>
    </location>
</feature>
<accession>A0ABU8UUH4</accession>
<gene>
    <name evidence="2" type="ORF">WKI71_42215</name>
</gene>
<dbReference type="Gene3D" id="3.40.50.150">
    <property type="entry name" value="Vaccinia Virus protein VP39"/>
    <property type="match status" value="1"/>
</dbReference>
<reference evidence="2 3" key="1">
    <citation type="submission" date="2024-03" db="EMBL/GenBank/DDBJ databases">
        <title>Novel Streptomyces species of biotechnological and ecological value are a feature of Machair soil.</title>
        <authorList>
            <person name="Prole J.R."/>
            <person name="Goodfellow M."/>
            <person name="Allenby N."/>
            <person name="Ward A.C."/>
        </authorList>
    </citation>
    <scope>NUCLEOTIDE SEQUENCE [LARGE SCALE GENOMIC DNA]</scope>
    <source>
        <strain evidence="2 3">MS1.AVA.1</strain>
    </source>
</reference>
<evidence type="ECO:0000313" key="3">
    <source>
        <dbReference type="Proteomes" id="UP001376459"/>
    </source>
</evidence>
<proteinExistence type="predicted"/>
<dbReference type="InterPro" id="IPR029063">
    <property type="entry name" value="SAM-dependent_MTases_sf"/>
</dbReference>
<protein>
    <recommendedName>
        <fullName evidence="4">Spermine synthase</fullName>
    </recommendedName>
</protein>
<feature type="compositionally biased region" description="Low complexity" evidence="1">
    <location>
        <begin position="141"/>
        <end position="158"/>
    </location>
</feature>
<name>A0ABU8UUH4_9ACTN</name>
<evidence type="ECO:0000256" key="1">
    <source>
        <dbReference type="SAM" id="MobiDB-lite"/>
    </source>
</evidence>
<dbReference type="Proteomes" id="UP001376459">
    <property type="component" value="Unassembled WGS sequence"/>
</dbReference>
<dbReference type="SUPFAM" id="SSF53335">
    <property type="entry name" value="S-adenosyl-L-methionine-dependent methyltransferases"/>
    <property type="match status" value="1"/>
</dbReference>
<evidence type="ECO:0000313" key="2">
    <source>
        <dbReference type="EMBL" id="MEJ8672553.1"/>
    </source>
</evidence>
<sequence>MLAAVALLILGGRRNTLFYGVPLAAMVAALFLESTTAGISWSPYYKIELKSSPTTTRTYYISANGVPHQSTAPLPVLMRENSAYRQAYDQTPRNPHKRVLIIGAGNGNDVAVALAHGAQRVDAVEIDPASRRSARSCIPPGRTTTRGCTSTSTTVGRSWSGRTPSTTSSSWRCRTP</sequence>
<organism evidence="2 3">
    <name type="scientific">Streptomyces machairae</name>
    <dbReference type="NCBI Taxonomy" id="3134109"/>
    <lineage>
        <taxon>Bacteria</taxon>
        <taxon>Bacillati</taxon>
        <taxon>Actinomycetota</taxon>
        <taxon>Actinomycetes</taxon>
        <taxon>Kitasatosporales</taxon>
        <taxon>Streptomycetaceae</taxon>
        <taxon>Streptomyces</taxon>
    </lineage>
</organism>
<feature type="compositionally biased region" description="Polar residues" evidence="1">
    <location>
        <begin position="160"/>
        <end position="176"/>
    </location>
</feature>